<feature type="transmembrane region" description="Helical" evidence="8">
    <location>
        <begin position="486"/>
        <end position="505"/>
    </location>
</feature>
<reference evidence="9 10" key="1">
    <citation type="submission" date="2017-12" db="EMBL/GenBank/DDBJ databases">
        <title>Genome sequence of the active heterotrophic nitrifier-denitrifier, Cupriavidus pauculus UM1.</title>
        <authorList>
            <person name="Putonti C."/>
            <person name="Castignetti D."/>
        </authorList>
    </citation>
    <scope>NUCLEOTIDE SEQUENCE [LARGE SCALE GENOMIC DNA]</scope>
    <source>
        <strain evidence="9 10">UM1</strain>
    </source>
</reference>
<dbReference type="PANTHER" id="PTHR32063">
    <property type="match status" value="1"/>
</dbReference>
<dbReference type="Gene3D" id="1.20.1640.10">
    <property type="entry name" value="Multidrug efflux transporter AcrB transmembrane domain"/>
    <property type="match status" value="2"/>
</dbReference>
<evidence type="ECO:0000256" key="4">
    <source>
        <dbReference type="ARBA" id="ARBA00022475"/>
    </source>
</evidence>
<evidence type="ECO:0000256" key="3">
    <source>
        <dbReference type="ARBA" id="ARBA00022448"/>
    </source>
</evidence>
<dbReference type="Gene3D" id="3.30.70.1430">
    <property type="entry name" value="Multidrug efflux transporter AcrB pore domain"/>
    <property type="match status" value="2"/>
</dbReference>
<evidence type="ECO:0000256" key="7">
    <source>
        <dbReference type="ARBA" id="ARBA00023136"/>
    </source>
</evidence>
<dbReference type="InterPro" id="IPR027463">
    <property type="entry name" value="AcrB_DN_DC_subdom"/>
</dbReference>
<dbReference type="GO" id="GO:0005886">
    <property type="term" value="C:plasma membrane"/>
    <property type="evidence" value="ECO:0007669"/>
    <property type="project" value="UniProtKB-SubCell"/>
</dbReference>
<comment type="subcellular location">
    <subcellularLocation>
        <location evidence="1">Cell membrane</location>
        <topology evidence="1">Multi-pass membrane protein</topology>
    </subcellularLocation>
</comment>
<evidence type="ECO:0000256" key="1">
    <source>
        <dbReference type="ARBA" id="ARBA00004651"/>
    </source>
</evidence>
<comment type="similarity">
    <text evidence="2">Belongs to the resistance-nodulation-cell division (RND) (TC 2.A.6) family.</text>
</comment>
<dbReference type="STRING" id="82633.GCA_000974605_00937"/>
<name>A0A2N5CAZ0_9BURK</name>
<evidence type="ECO:0000256" key="5">
    <source>
        <dbReference type="ARBA" id="ARBA00022692"/>
    </source>
</evidence>
<feature type="transmembrane region" description="Helical" evidence="8">
    <location>
        <begin position="538"/>
        <end position="555"/>
    </location>
</feature>
<protein>
    <submittedName>
        <fullName evidence="9">CusA/CzcA family heavy metal efflux RND transporter</fullName>
    </submittedName>
</protein>
<feature type="transmembrane region" description="Helical" evidence="8">
    <location>
        <begin position="874"/>
        <end position="891"/>
    </location>
</feature>
<feature type="transmembrane region" description="Helical" evidence="8">
    <location>
        <begin position="980"/>
        <end position="997"/>
    </location>
</feature>
<dbReference type="Gene3D" id="3.30.2090.10">
    <property type="entry name" value="Multidrug efflux transporter AcrB TolC docking domain, DN and DC subdomains"/>
    <property type="match status" value="2"/>
</dbReference>
<dbReference type="RefSeq" id="WP_101682524.1">
    <property type="nucleotide sequence ID" value="NZ_PJRP01000007.1"/>
</dbReference>
<dbReference type="GO" id="GO:0042910">
    <property type="term" value="F:xenobiotic transmembrane transporter activity"/>
    <property type="evidence" value="ECO:0007669"/>
    <property type="project" value="TreeGrafter"/>
</dbReference>
<feature type="transmembrane region" description="Helical" evidence="8">
    <location>
        <begin position="924"/>
        <end position="948"/>
    </location>
</feature>
<dbReference type="Gene3D" id="3.30.70.1440">
    <property type="entry name" value="Multidrug efflux transporter AcrB pore domain"/>
    <property type="match status" value="1"/>
</dbReference>
<evidence type="ECO:0000313" key="9">
    <source>
        <dbReference type="EMBL" id="PLP99379.1"/>
    </source>
</evidence>
<feature type="transmembrane region" description="Helical" evidence="8">
    <location>
        <begin position="446"/>
        <end position="466"/>
    </location>
</feature>
<dbReference type="PANTHER" id="PTHR32063:SF19">
    <property type="entry name" value="CATION EFFLUX SYSTEM PROTEIN CUSA"/>
    <property type="match status" value="1"/>
</dbReference>
<dbReference type="AlphaFoldDB" id="A0A2N5CAZ0"/>
<dbReference type="InterPro" id="IPR004763">
    <property type="entry name" value="CusA-like"/>
</dbReference>
<keyword evidence="3" id="KW-0813">Transport</keyword>
<evidence type="ECO:0000256" key="2">
    <source>
        <dbReference type="ARBA" id="ARBA00010942"/>
    </source>
</evidence>
<keyword evidence="6 8" id="KW-1133">Transmembrane helix</keyword>
<dbReference type="SUPFAM" id="SSF82714">
    <property type="entry name" value="Multidrug efflux transporter AcrB TolC docking domain, DN and DC subdomains"/>
    <property type="match status" value="2"/>
</dbReference>
<dbReference type="Proteomes" id="UP000234341">
    <property type="component" value="Unassembled WGS sequence"/>
</dbReference>
<sequence length="1056" mass="115015">MIAHVILASIRNRFLVLLVTVMVTVWGLWAVHSIPLDALPDLSDTQVIIRTPFPGQAPQLVENQVTYPLTTTMLSVPGAKTVRGYSFFGDSFVYVLFEDGTDPYWARSRVLEYLNQVQARLPAAARPALGPDATGVGWIYEYALVDRTGQHDLSQLRALQDWFLRFELKSLPNVAEVASLGGMVRQYQIVLMPDRLRAYNLSQGKVLSAIRGANQEAGGAVLELGEAEYMVRASGYLKSLDDFRQIPIETSNAGIPVRLGDVATIQLGPETRRGLADLNGEGEVAGGVIVMRSGKNALETIDAVKVKMDVLRKSLPPGVEIVTTYDRSALIHRAVDNLSHKLIEEFVVVALVCLAFLFHLRSALVAIVSLPLGVLAAFLVMRYQGVNANIMSLGGIAIAIGAMVDAAVVMIENAHKHLEHWQFDHPGESLTGEARWRVIGDSAAEVGPALFFSLLIITLSFVPVFTLEAQEGRLFSPLAFTKTYSMAAAAGLSITLVPVLMGYLIRGRIPAEQANPVNRWLIWVYQPMLAKVLRYPRTTVVVAAILLAATVWPILRTGGEFMPPLDEGDLLYMPSALPGLSVGKAAQLLQQTDRMIKSVPEVATVHGKAGRADSATDPAPLEMFETTVQFKPRDQWRAGMTPDKLVEELDRVVKVPGLSNIWVPPIRNRIDMLATGIKSPVGIKVAGTDLKEIDRIATRIEETVKAVPGVTSALAERLTGGRYIDVDIDRAAAGRYGLNIDAVQSVVSSAIGGDNVGEVVDGLARFPINLRYPREYRDSVERLRSLPIVTDRGQQIVLSDVARIQVVQGPPMLRSENARLSGWIYVDIRGRDLRSAVRDMQTAVGKAVPMPAGYSLSWSGQFEYLERASAKLKIVVPFTLLIIFVLLYLVFGRVDEAVLIMGTLPLALIGGFWLLYLLGYNLSVASVVGFIALAGVAAEFGVIMLLYLKHAWQDHQTRGESDVAALLAAIQEGAVQRVRPKAMTVAVILAGLLPIMWSHGTGSEVMQRIAAPMVGGMVTAPIVSLFVVPAVYLLMRGRQTKNASPISHSLNLKEKA</sequence>
<evidence type="ECO:0000313" key="10">
    <source>
        <dbReference type="Proteomes" id="UP000234341"/>
    </source>
</evidence>
<comment type="caution">
    <text evidence="9">The sequence shown here is derived from an EMBL/GenBank/DDBJ whole genome shotgun (WGS) entry which is preliminary data.</text>
</comment>
<keyword evidence="5 8" id="KW-0812">Transmembrane</keyword>
<dbReference type="NCBIfam" id="TIGR00914">
    <property type="entry name" value="2A0601"/>
    <property type="match status" value="1"/>
</dbReference>
<keyword evidence="7 8" id="KW-0472">Membrane</keyword>
<dbReference type="Gene3D" id="3.30.70.1320">
    <property type="entry name" value="Multidrug efflux transporter AcrB pore domain like"/>
    <property type="match status" value="1"/>
</dbReference>
<feature type="transmembrane region" description="Helical" evidence="8">
    <location>
        <begin position="1009"/>
        <end position="1034"/>
    </location>
</feature>
<gene>
    <name evidence="9" type="ORF">CYJ10_16215</name>
</gene>
<feature type="transmembrane region" description="Helical" evidence="8">
    <location>
        <begin position="342"/>
        <end position="358"/>
    </location>
</feature>
<dbReference type="SUPFAM" id="SSF82866">
    <property type="entry name" value="Multidrug efflux transporter AcrB transmembrane domain"/>
    <property type="match status" value="2"/>
</dbReference>
<dbReference type="OrthoDB" id="9798415at2"/>
<feature type="transmembrane region" description="Helical" evidence="8">
    <location>
        <begin position="390"/>
        <end position="411"/>
    </location>
</feature>
<keyword evidence="4" id="KW-1003">Cell membrane</keyword>
<dbReference type="EMBL" id="PJRP01000007">
    <property type="protein sequence ID" value="PLP99379.1"/>
    <property type="molecule type" value="Genomic_DNA"/>
</dbReference>
<organism evidence="9 10">
    <name type="scientific">Cupriavidus pauculus</name>
    <dbReference type="NCBI Taxonomy" id="82633"/>
    <lineage>
        <taxon>Bacteria</taxon>
        <taxon>Pseudomonadati</taxon>
        <taxon>Pseudomonadota</taxon>
        <taxon>Betaproteobacteria</taxon>
        <taxon>Burkholderiales</taxon>
        <taxon>Burkholderiaceae</taxon>
        <taxon>Cupriavidus</taxon>
    </lineage>
</organism>
<evidence type="ECO:0000256" key="8">
    <source>
        <dbReference type="SAM" id="Phobius"/>
    </source>
</evidence>
<dbReference type="SUPFAM" id="SSF82693">
    <property type="entry name" value="Multidrug efflux transporter AcrB pore domain, PN1, PN2, PC1 and PC2 subdomains"/>
    <property type="match status" value="2"/>
</dbReference>
<feature type="transmembrane region" description="Helical" evidence="8">
    <location>
        <begin position="898"/>
        <end position="918"/>
    </location>
</feature>
<feature type="transmembrane region" description="Helical" evidence="8">
    <location>
        <begin position="12"/>
        <end position="31"/>
    </location>
</feature>
<dbReference type="PRINTS" id="PR00702">
    <property type="entry name" value="ACRIFLAVINRP"/>
</dbReference>
<feature type="transmembrane region" description="Helical" evidence="8">
    <location>
        <begin position="363"/>
        <end position="384"/>
    </location>
</feature>
<proteinExistence type="inferred from homology"/>
<evidence type="ECO:0000256" key="6">
    <source>
        <dbReference type="ARBA" id="ARBA00022989"/>
    </source>
</evidence>
<dbReference type="Pfam" id="PF00873">
    <property type="entry name" value="ACR_tran"/>
    <property type="match status" value="1"/>
</dbReference>
<accession>A0A2N5CAZ0</accession>
<dbReference type="GO" id="GO:0008324">
    <property type="term" value="F:monoatomic cation transmembrane transporter activity"/>
    <property type="evidence" value="ECO:0007669"/>
    <property type="project" value="InterPro"/>
</dbReference>
<dbReference type="InterPro" id="IPR001036">
    <property type="entry name" value="Acrflvin-R"/>
</dbReference>